<feature type="transmembrane region" description="Helical" evidence="1">
    <location>
        <begin position="6"/>
        <end position="25"/>
    </location>
</feature>
<dbReference type="AlphaFoldDB" id="X1TGS7"/>
<keyword evidence="1" id="KW-0472">Membrane</keyword>
<keyword evidence="1" id="KW-1133">Transmembrane helix</keyword>
<protein>
    <submittedName>
        <fullName evidence="2">Uncharacterized protein</fullName>
    </submittedName>
</protein>
<reference evidence="2" key="1">
    <citation type="journal article" date="2014" name="Front. Microbiol.">
        <title>High frequency of phylogenetically diverse reductive dehalogenase-homologous genes in deep subseafloor sedimentary metagenomes.</title>
        <authorList>
            <person name="Kawai M."/>
            <person name="Futagami T."/>
            <person name="Toyoda A."/>
            <person name="Takaki Y."/>
            <person name="Nishi S."/>
            <person name="Hori S."/>
            <person name="Arai W."/>
            <person name="Tsubouchi T."/>
            <person name="Morono Y."/>
            <person name="Uchiyama I."/>
            <person name="Ito T."/>
            <person name="Fujiyama A."/>
            <person name="Inagaki F."/>
            <person name="Takami H."/>
        </authorList>
    </citation>
    <scope>NUCLEOTIDE SEQUENCE</scope>
    <source>
        <strain evidence="2">Expedition CK06-06</strain>
    </source>
</reference>
<comment type="caution">
    <text evidence="2">The sequence shown here is derived from an EMBL/GenBank/DDBJ whole genome shotgun (WGS) entry which is preliminary data.</text>
</comment>
<keyword evidence="1" id="KW-0812">Transmembrane</keyword>
<name>X1TGS7_9ZZZZ</name>
<gene>
    <name evidence="2" type="ORF">S12H4_44826</name>
</gene>
<evidence type="ECO:0000256" key="1">
    <source>
        <dbReference type="SAM" id="Phobius"/>
    </source>
</evidence>
<sequence length="196" mass="21859">GKTRLYIGLLVVGLVLVGSGLWLLLNPIPRINVPESPPVIAMDITHTGGGTISQLLIYEEGTIIYREDTGLRPGQVRTRAWSKGKLHEVDLADLLEFINDSGFEALNSDYEFPGIPVPTENFPEARKYGDLYCTISVDNQDLQKTVSAASYMTPDDGMTYPDMPYPLNEIYRRLKDVAENQTEEVYKESLDGKSTE</sequence>
<feature type="non-terminal residue" evidence="2">
    <location>
        <position position="1"/>
    </location>
</feature>
<dbReference type="EMBL" id="BARW01027655">
    <property type="protein sequence ID" value="GAJ04459.1"/>
    <property type="molecule type" value="Genomic_DNA"/>
</dbReference>
<organism evidence="2">
    <name type="scientific">marine sediment metagenome</name>
    <dbReference type="NCBI Taxonomy" id="412755"/>
    <lineage>
        <taxon>unclassified sequences</taxon>
        <taxon>metagenomes</taxon>
        <taxon>ecological metagenomes</taxon>
    </lineage>
</organism>
<proteinExistence type="predicted"/>
<evidence type="ECO:0000313" key="2">
    <source>
        <dbReference type="EMBL" id="GAJ04459.1"/>
    </source>
</evidence>
<accession>X1TGS7</accession>